<dbReference type="KEGG" id="acaf:CA12_01990"/>
<gene>
    <name evidence="4" type="primary">wecA_1</name>
    <name evidence="4" type="ORF">CA12_01990</name>
</gene>
<reference evidence="4 5" key="1">
    <citation type="submission" date="2019-02" db="EMBL/GenBank/DDBJ databases">
        <title>Deep-cultivation of Planctomycetes and their phenomic and genomic characterization uncovers novel biology.</title>
        <authorList>
            <person name="Wiegand S."/>
            <person name="Jogler M."/>
            <person name="Boedeker C."/>
            <person name="Pinto D."/>
            <person name="Vollmers J."/>
            <person name="Rivas-Marin E."/>
            <person name="Kohn T."/>
            <person name="Peeters S.H."/>
            <person name="Heuer A."/>
            <person name="Rast P."/>
            <person name="Oberbeckmann S."/>
            <person name="Bunk B."/>
            <person name="Jeske O."/>
            <person name="Meyerdierks A."/>
            <person name="Storesund J.E."/>
            <person name="Kallscheuer N."/>
            <person name="Luecker S."/>
            <person name="Lage O.M."/>
            <person name="Pohl T."/>
            <person name="Merkel B.J."/>
            <person name="Hornburger P."/>
            <person name="Mueller R.-W."/>
            <person name="Bruemmer F."/>
            <person name="Labrenz M."/>
            <person name="Spormann A.M."/>
            <person name="Op den Camp H."/>
            <person name="Overmann J."/>
            <person name="Amann R."/>
            <person name="Jetten M.S.M."/>
            <person name="Mascher T."/>
            <person name="Medema M.H."/>
            <person name="Devos D.P."/>
            <person name="Kaster A.-K."/>
            <person name="Ovreas L."/>
            <person name="Rohde M."/>
            <person name="Galperin M.Y."/>
            <person name="Jogler C."/>
        </authorList>
    </citation>
    <scope>NUCLEOTIDE SEQUENCE [LARGE SCALE GENOMIC DNA]</scope>
    <source>
        <strain evidence="4 5">CA12</strain>
    </source>
</reference>
<dbReference type="Proteomes" id="UP000318741">
    <property type="component" value="Chromosome"/>
</dbReference>
<keyword evidence="4" id="KW-0808">Transferase</keyword>
<dbReference type="PANTHER" id="PTHR30576">
    <property type="entry name" value="COLANIC BIOSYNTHESIS UDP-GLUCOSE LIPID CARRIER TRANSFERASE"/>
    <property type="match status" value="1"/>
</dbReference>
<dbReference type="Pfam" id="PF02397">
    <property type="entry name" value="Bac_transf"/>
    <property type="match status" value="1"/>
</dbReference>
<protein>
    <submittedName>
        <fullName evidence="4">UDP-N-acetylgalactosamine-undecaprenyl-phosphate N-acetylgalactosaminephosphotransferase</fullName>
        <ecNumber evidence="4">2.7.8.40</ecNumber>
    </submittedName>
</protein>
<name>A0A517P437_9PLAN</name>
<dbReference type="AlphaFoldDB" id="A0A517P437"/>
<dbReference type="RefSeq" id="WP_145356744.1">
    <property type="nucleotide sequence ID" value="NZ_CP036265.1"/>
</dbReference>
<evidence type="ECO:0000313" key="5">
    <source>
        <dbReference type="Proteomes" id="UP000318741"/>
    </source>
</evidence>
<dbReference type="OrthoDB" id="9766874at2"/>
<evidence type="ECO:0000256" key="1">
    <source>
        <dbReference type="ARBA" id="ARBA00006464"/>
    </source>
</evidence>
<organism evidence="4 5">
    <name type="scientific">Alienimonas californiensis</name>
    <dbReference type="NCBI Taxonomy" id="2527989"/>
    <lineage>
        <taxon>Bacteria</taxon>
        <taxon>Pseudomonadati</taxon>
        <taxon>Planctomycetota</taxon>
        <taxon>Planctomycetia</taxon>
        <taxon>Planctomycetales</taxon>
        <taxon>Planctomycetaceae</taxon>
        <taxon>Alienimonas</taxon>
    </lineage>
</organism>
<keyword evidence="5" id="KW-1185">Reference proteome</keyword>
<feature type="region of interest" description="Disordered" evidence="2">
    <location>
        <begin position="1"/>
        <end position="38"/>
    </location>
</feature>
<evidence type="ECO:0000259" key="3">
    <source>
        <dbReference type="Pfam" id="PF02397"/>
    </source>
</evidence>
<dbReference type="InterPro" id="IPR003362">
    <property type="entry name" value="Bact_transf"/>
</dbReference>
<dbReference type="PANTHER" id="PTHR30576:SF10">
    <property type="entry name" value="SLL5057 PROTEIN"/>
    <property type="match status" value="1"/>
</dbReference>
<dbReference type="EC" id="2.7.8.40" evidence="4"/>
<feature type="compositionally biased region" description="Pro residues" evidence="2">
    <location>
        <begin position="25"/>
        <end position="34"/>
    </location>
</feature>
<sequence>MFIASSAPQWSDPASPSSETARPAPSRPVPPPPAEAAAASVPQSFAAPIAVAVGTVAVESLSREAFRALVEVERMRSDRSGRSLSVVTLRAPAGDARAAMATAWASRVRTTDRVVWLNRDRLALILWDTDADAARRFLRSAGHAADVPGNRGGTVLYSHPLPVPALEPGADPADGGHDSVLPVEALLVRPMPFWKRSLDVVGALVGLTVLSPALLAVYAAVRLTSPGPALFVQRRAGLGGRVFHLYKFRSMTVDAEARQAAMLTQNEQDGPAFKMEQDPRITAVGRLIRKTSVDELPQLWNVLKGEMSLVGPRPLPIAEADACRPWQRRRLTVTPGLTCGWQVQDRRMAVPFEEWVRMDLRYARRRTVRGDLSLIARTVAAVAREVRPNKPR</sequence>
<proteinExistence type="inferred from homology"/>
<accession>A0A517P437</accession>
<dbReference type="EMBL" id="CP036265">
    <property type="protein sequence ID" value="QDT14131.1"/>
    <property type="molecule type" value="Genomic_DNA"/>
</dbReference>
<comment type="similarity">
    <text evidence="1">Belongs to the bacterial sugar transferase family.</text>
</comment>
<evidence type="ECO:0000313" key="4">
    <source>
        <dbReference type="EMBL" id="QDT14131.1"/>
    </source>
</evidence>
<feature type="domain" description="Bacterial sugar transferase" evidence="3">
    <location>
        <begin position="195"/>
        <end position="383"/>
    </location>
</feature>
<dbReference type="GO" id="GO:0016780">
    <property type="term" value="F:phosphotransferase activity, for other substituted phosphate groups"/>
    <property type="evidence" value="ECO:0007669"/>
    <property type="project" value="TreeGrafter"/>
</dbReference>
<feature type="compositionally biased region" description="Polar residues" evidence="2">
    <location>
        <begin position="1"/>
        <end position="20"/>
    </location>
</feature>
<evidence type="ECO:0000256" key="2">
    <source>
        <dbReference type="SAM" id="MobiDB-lite"/>
    </source>
</evidence>